<reference evidence="1" key="1">
    <citation type="submission" date="2023-06" db="EMBL/GenBank/DDBJ databases">
        <authorList>
            <person name="Kurt Z."/>
        </authorList>
    </citation>
    <scope>NUCLEOTIDE SEQUENCE</scope>
</reference>
<comment type="caution">
    <text evidence="1">The sequence shown here is derived from an EMBL/GenBank/DDBJ whole genome shotgun (WGS) entry which is preliminary data.</text>
</comment>
<dbReference type="EMBL" id="CATOUU010000644">
    <property type="protein sequence ID" value="CAI9937165.1"/>
    <property type="molecule type" value="Genomic_DNA"/>
</dbReference>
<keyword evidence="3" id="KW-1185">Reference proteome</keyword>
<name>A0AA86U0K2_9EUKA</name>
<protein>
    <submittedName>
        <fullName evidence="2">Hypothetical_protein</fullName>
    </submittedName>
</protein>
<proteinExistence type="predicted"/>
<dbReference type="EMBL" id="CAXDID020000087">
    <property type="protein sequence ID" value="CAL6020813.1"/>
    <property type="molecule type" value="Genomic_DNA"/>
</dbReference>
<evidence type="ECO:0000313" key="2">
    <source>
        <dbReference type="EMBL" id="CAL6020813.1"/>
    </source>
</evidence>
<dbReference type="Proteomes" id="UP001642409">
    <property type="component" value="Unassembled WGS sequence"/>
</dbReference>
<sequence>METNVVNEQMRKLRQVQIDRLQKKKEWQQNRNDRVSSVTKDRHNTQLQKINAEQKQKLAQQELIIQNIYKQLPILQQLQLQFDQQQQIQEDQIKSKFTDWQIHCLQEGIPVKTQMKQPLHQLVQTPDSIPQQQQTTLNTTEKRVDYTEQEKKIAALRLSRLGEQHYEEEREIQMKYHKVVIPSVSTAKRQQKVDLEKVNFFDAHIGLEFDPAKDLSGVEDWKTSNKLSKDQIIKAILQLDAIYVNKQVYFDEFGIPHNTILHKGQEKAIQFVFAFVLVTECEADSLPIFCQLSATGSCSQRQLDTYFIICKTLLKYNIQCDFLAHDCDPFYNRIEKYPFFTWS</sequence>
<reference evidence="2 3" key="2">
    <citation type="submission" date="2024-07" db="EMBL/GenBank/DDBJ databases">
        <authorList>
            <person name="Akdeniz Z."/>
        </authorList>
    </citation>
    <scope>NUCLEOTIDE SEQUENCE [LARGE SCALE GENOMIC DNA]</scope>
</reference>
<accession>A0AA86U0K2</accession>
<evidence type="ECO:0000313" key="3">
    <source>
        <dbReference type="Proteomes" id="UP001642409"/>
    </source>
</evidence>
<dbReference type="AlphaFoldDB" id="A0AA86U0K2"/>
<evidence type="ECO:0000313" key="1">
    <source>
        <dbReference type="EMBL" id="CAI9937165.1"/>
    </source>
</evidence>
<organism evidence="1">
    <name type="scientific">Hexamita inflata</name>
    <dbReference type="NCBI Taxonomy" id="28002"/>
    <lineage>
        <taxon>Eukaryota</taxon>
        <taxon>Metamonada</taxon>
        <taxon>Diplomonadida</taxon>
        <taxon>Hexamitidae</taxon>
        <taxon>Hexamitinae</taxon>
        <taxon>Hexamita</taxon>
    </lineage>
</organism>
<gene>
    <name evidence="1" type="ORF">HINF_LOCUS24810</name>
    <name evidence="2" type="ORF">HINF_LOCUS27834</name>
</gene>